<reference evidence="2 3" key="1">
    <citation type="journal article" date="2018" name="IMA Fungus">
        <title>IMA Genome-F 9: Draft genome sequence of Annulohypoxylon stygium, Aspergillus mulundensis, Berkeleyomyces basicola (syn. Thielaviopsis basicola), Ceratocystis smalleyi, two Cercospora beticola strains, Coleophoma cylindrospora, Fusarium fracticaudum, Phialophora cf. hyalina, and Morchella septimelata.</title>
        <authorList>
            <person name="Wingfield B.D."/>
            <person name="Bills G.F."/>
            <person name="Dong Y."/>
            <person name="Huang W."/>
            <person name="Nel W.J."/>
            <person name="Swalarsk-Parry B.S."/>
            <person name="Vaghefi N."/>
            <person name="Wilken P.M."/>
            <person name="An Z."/>
            <person name="de Beer Z.W."/>
            <person name="De Vos L."/>
            <person name="Chen L."/>
            <person name="Duong T.A."/>
            <person name="Gao Y."/>
            <person name="Hammerbacher A."/>
            <person name="Kikkert J.R."/>
            <person name="Li Y."/>
            <person name="Li H."/>
            <person name="Li K."/>
            <person name="Li Q."/>
            <person name="Liu X."/>
            <person name="Ma X."/>
            <person name="Naidoo K."/>
            <person name="Pethybridge S.J."/>
            <person name="Sun J."/>
            <person name="Steenkamp E.T."/>
            <person name="van der Nest M.A."/>
            <person name="van Wyk S."/>
            <person name="Wingfield M.J."/>
            <person name="Xiong C."/>
            <person name="Yue Q."/>
            <person name="Zhang X."/>
        </authorList>
    </citation>
    <scope>NUCLEOTIDE SEQUENCE [LARGE SCALE GENOMIC DNA]</scope>
    <source>
        <strain evidence="2 3">DSM 5745</strain>
    </source>
</reference>
<evidence type="ECO:0000313" key="3">
    <source>
        <dbReference type="Proteomes" id="UP000256690"/>
    </source>
</evidence>
<keyword evidence="1" id="KW-1133">Transmembrane helix</keyword>
<accession>A0A3D8T6Q3</accession>
<organism evidence="2 3">
    <name type="scientific">Aspergillus mulundensis</name>
    <dbReference type="NCBI Taxonomy" id="1810919"/>
    <lineage>
        <taxon>Eukaryota</taxon>
        <taxon>Fungi</taxon>
        <taxon>Dikarya</taxon>
        <taxon>Ascomycota</taxon>
        <taxon>Pezizomycotina</taxon>
        <taxon>Eurotiomycetes</taxon>
        <taxon>Eurotiomycetidae</taxon>
        <taxon>Eurotiales</taxon>
        <taxon>Aspergillaceae</taxon>
        <taxon>Aspergillus</taxon>
        <taxon>Aspergillus subgen. Nidulantes</taxon>
    </lineage>
</organism>
<keyword evidence="1" id="KW-0812">Transmembrane</keyword>
<dbReference type="Proteomes" id="UP000256690">
    <property type="component" value="Unassembled WGS sequence"/>
</dbReference>
<dbReference type="EMBL" id="PVWQ01000001">
    <property type="protein sequence ID" value="RDW93698.1"/>
    <property type="molecule type" value="Genomic_DNA"/>
</dbReference>
<dbReference type="RefSeq" id="XP_026608881.1">
    <property type="nucleotide sequence ID" value="XM_026743036.1"/>
</dbReference>
<feature type="transmembrane region" description="Helical" evidence="1">
    <location>
        <begin position="12"/>
        <end position="34"/>
    </location>
</feature>
<dbReference type="OrthoDB" id="10042947at2759"/>
<keyword evidence="1" id="KW-0472">Membrane</keyword>
<protein>
    <submittedName>
        <fullName evidence="2">Uncharacterized protein</fullName>
    </submittedName>
</protein>
<comment type="caution">
    <text evidence="2">The sequence shown here is derived from an EMBL/GenBank/DDBJ whole genome shotgun (WGS) entry which is preliminary data.</text>
</comment>
<dbReference type="GeneID" id="38111390"/>
<proteinExistence type="predicted"/>
<gene>
    <name evidence="2" type="ORF">DSM5745_01020</name>
</gene>
<evidence type="ECO:0000313" key="2">
    <source>
        <dbReference type="EMBL" id="RDW93698.1"/>
    </source>
</evidence>
<sequence length="127" mass="13419">MSSPTTIGLRMGGVSSTVFATQGVFLLGNAFYSILYPSSVATFEGSSLTGTPEGAVQCIGLTSLALGTYYLISSYQRHTAIMVSSVPSRLLAAWVMHRNGGNWTRVAGFEAAMAVVAGAALIWDWYV</sequence>
<name>A0A3D8T6Q3_9EURO</name>
<keyword evidence="3" id="KW-1185">Reference proteome</keyword>
<evidence type="ECO:0000256" key="1">
    <source>
        <dbReference type="SAM" id="Phobius"/>
    </source>
</evidence>
<feature type="transmembrane region" description="Helical" evidence="1">
    <location>
        <begin position="54"/>
        <end position="72"/>
    </location>
</feature>
<feature type="transmembrane region" description="Helical" evidence="1">
    <location>
        <begin position="106"/>
        <end position="126"/>
    </location>
</feature>
<dbReference type="AlphaFoldDB" id="A0A3D8T6Q3"/>